<feature type="region of interest" description="Disordered" evidence="1">
    <location>
        <begin position="1"/>
        <end position="35"/>
    </location>
</feature>
<feature type="region of interest" description="Disordered" evidence="1">
    <location>
        <begin position="298"/>
        <end position="322"/>
    </location>
</feature>
<dbReference type="OrthoDB" id="246708at2759"/>
<feature type="region of interest" description="Disordered" evidence="1">
    <location>
        <begin position="106"/>
        <end position="142"/>
    </location>
</feature>
<protein>
    <submittedName>
        <fullName evidence="2">Uncharacterized protein</fullName>
    </submittedName>
</protein>
<feature type="compositionally biased region" description="Basic and acidic residues" evidence="1">
    <location>
        <begin position="1"/>
        <end position="15"/>
    </location>
</feature>
<feature type="compositionally biased region" description="Polar residues" evidence="1">
    <location>
        <begin position="301"/>
        <end position="314"/>
    </location>
</feature>
<evidence type="ECO:0000313" key="2">
    <source>
        <dbReference type="EMBL" id="GET85590.1"/>
    </source>
</evidence>
<comment type="caution">
    <text evidence="2">The sequence shown here is derived from an EMBL/GenBank/DDBJ whole genome shotgun (WGS) entry which is preliminary data.</text>
</comment>
<dbReference type="EMBL" id="BLBS01000003">
    <property type="protein sequence ID" value="GET85590.1"/>
    <property type="molecule type" value="Genomic_DNA"/>
</dbReference>
<accession>A0A640K7R1</accession>
<evidence type="ECO:0000313" key="3">
    <source>
        <dbReference type="Proteomes" id="UP000419144"/>
    </source>
</evidence>
<organism evidence="2 3">
    <name type="scientific">Leishmania tarentolae</name>
    <name type="common">Sauroleishmania tarentolae</name>
    <dbReference type="NCBI Taxonomy" id="5689"/>
    <lineage>
        <taxon>Eukaryota</taxon>
        <taxon>Discoba</taxon>
        <taxon>Euglenozoa</taxon>
        <taxon>Kinetoplastea</taxon>
        <taxon>Metakinetoplastina</taxon>
        <taxon>Trypanosomatida</taxon>
        <taxon>Trypanosomatidae</taxon>
        <taxon>Leishmaniinae</taxon>
        <taxon>Leishmania</taxon>
        <taxon>lizard Leishmania</taxon>
    </lineage>
</organism>
<dbReference type="Proteomes" id="UP000419144">
    <property type="component" value="Unassembled WGS sequence"/>
</dbReference>
<sequence length="1602" mass="172222">MRREATGVATREHVESGGGGGGELLSQPQPPGARAWRTCTPSWGALMLSVFSGLPLLRPSVSSTTTQHPTHIHTRARAQGCKRICSCERSSSVCSHRIAPDPERERAQACSTAMKRSRSHISSPLSEYPLPPSSADPGAAGNPVDTTAAVISPLSRLQRLLTTGAHAAVEDTELSELPLLWAAIESSVSMATAAAASSPASTWPAALADTLREGPHALFITETCAMLWGGDYPSWLVQQWVRSGDVEDDEEDGGSDEVVAAVEFGDSSVAGVNDVEPEGVAALGGEENERMRTESVMEPQLSCQGAPSPHSTTSRHGEAGRVEAGTRAVVSRNEGPPPLPSPSWTCVMQQALEALQLHLPLHHGYSPPQRKLDSTGESPITTLAKNLVQDAPLLWLSRLLVPMYTQWTQQRAVAPPAARASATSTTAPILPSPLPPHTAPLEGDNAVTMHQLLGALGTASMREALRKEQSWADDLVQLVAAAAAAPPSATSATLKALHGRQAAMQNQQRQHIGEMLYFTGTLAKAAQSFMVLGQGGYAILATLTIRLLGRARAAWAEWASSLTEADVKSAAQAVYYRGGHETRVGCDSSSSRAKVEEEAPAEKRIRVEPSPRHTAPRSDVPHITAMQSFAALRAAVSSAARRQAHLVWRCWYVLYGYYGVDLYTNEALARALEEEDLEKAGVRRMAAAQQAHWRRLRLAADVKQHALSETHWLWCSTLLASVETTLMTALSEKHAPVEAGAGEATTVATDVPPLLTTRPLYRQLLEGTVRAFTAELHNILRVYGEASLALRCGGLHSSTSTVPSTLQTVAHNVVALQDAFSLCLVAALGPAPEAASPHQSKLALRTQVGVYLWQLYPTLLRVQVPEEVSWMSTAGTEQVGDALGASDAAEVAAGRFTEQFQRHWHRRGQHLCAVMADAVHRMEQTLTHGQSSAPVLKSCDGSGGASDEVLGRKDTDDGAATARFLATLVHSSAEEVAMSSSNASNDTWTAALCDIAADFYAVYDQSCFFILRPERQRLFTLSVQRLYHLLMDTPHGSFAGTPAPRAAGSETTTTTASPLSQQPLVCLLRHDARLWMLLTHGVLLQLERRGRMAREDEALLASYLLPLMTLLGSKPHDGEVEQGGTDRRPSPCNAPEASPVWADTAVAEDLLLLLASGLVALPWDLEELYVTVQRHTSLCLRHCLRHQGRLSANGVAAVAEMAAWFGTAELPGTPGTPSSPTTAMASPWGFSGVTEVSSPTAWSDRGAAALARETAQLDAQCRRDNPLLAHRGDQEAPCLSEDAVHACFVAALDRHGRTASAFLASAPCGLLMVVGAYRSCGRALHSLRAALEAQHRMAREDEVGEFVGRCATFCTSEDITAFRGLVTTVHTCVFGYACQPRGLLRLWLGYLQHLFDCVVPRSASASSGDSLYSEGEDTLVLMPSSWQRRHHITTLFGARVYRTGWRALQHNGEPASQTRLREVLGECLANLMLLPYSHTHGDAHHSVDEAATAMETAEHKEAAAATQAILQRTLPHTVLEILCELLRIPVEGNWNSANHEESAADVDAAGKTIGRSFLGLAGLLAFLRRLELLVVPGSLQDCRLVHLLKRVYETADAAALGM</sequence>
<gene>
    <name evidence="2" type="ORF">LtaPh_0308100</name>
</gene>
<evidence type="ECO:0000256" key="1">
    <source>
        <dbReference type="SAM" id="MobiDB-lite"/>
    </source>
</evidence>
<proteinExistence type="predicted"/>
<name>A0A640K7R1_LEITA</name>
<reference evidence="2" key="1">
    <citation type="submission" date="2019-11" db="EMBL/GenBank/DDBJ databases">
        <title>Leishmania tarentolae CDS.</title>
        <authorList>
            <person name="Goto Y."/>
            <person name="Yamagishi J."/>
        </authorList>
    </citation>
    <scope>NUCLEOTIDE SEQUENCE [LARGE SCALE GENOMIC DNA]</scope>
    <source>
        <strain evidence="2">Parrot Tar II</strain>
    </source>
</reference>
<keyword evidence="3" id="KW-1185">Reference proteome</keyword>
<feature type="compositionally biased region" description="Basic and acidic residues" evidence="1">
    <location>
        <begin position="1115"/>
        <end position="1129"/>
    </location>
</feature>
<dbReference type="VEuPathDB" id="TriTrypDB:LtaPh_0308100"/>
<feature type="region of interest" description="Disordered" evidence="1">
    <location>
        <begin position="1115"/>
        <end position="1137"/>
    </location>
</feature>